<name>A0A0C2CTL6_9BILA</name>
<proteinExistence type="predicted"/>
<organism evidence="1 2">
    <name type="scientific">Ancylostoma duodenale</name>
    <dbReference type="NCBI Taxonomy" id="51022"/>
    <lineage>
        <taxon>Eukaryota</taxon>
        <taxon>Metazoa</taxon>
        <taxon>Ecdysozoa</taxon>
        <taxon>Nematoda</taxon>
        <taxon>Chromadorea</taxon>
        <taxon>Rhabditida</taxon>
        <taxon>Rhabditina</taxon>
        <taxon>Rhabditomorpha</taxon>
        <taxon>Strongyloidea</taxon>
        <taxon>Ancylostomatidae</taxon>
        <taxon>Ancylostomatinae</taxon>
        <taxon>Ancylostoma</taxon>
    </lineage>
</organism>
<evidence type="ECO:0000313" key="1">
    <source>
        <dbReference type="EMBL" id="KIH53152.1"/>
    </source>
</evidence>
<keyword evidence="2" id="KW-1185">Reference proteome</keyword>
<gene>
    <name evidence="1" type="ORF">ANCDUO_16732</name>
</gene>
<protein>
    <submittedName>
        <fullName evidence="1">Uncharacterized protein</fullName>
    </submittedName>
</protein>
<dbReference type="EMBL" id="KN741935">
    <property type="protein sequence ID" value="KIH53152.1"/>
    <property type="molecule type" value="Genomic_DNA"/>
</dbReference>
<reference evidence="1 2" key="1">
    <citation type="submission" date="2013-12" db="EMBL/GenBank/DDBJ databases">
        <title>Draft genome of the parsitic nematode Ancylostoma duodenale.</title>
        <authorList>
            <person name="Mitreva M."/>
        </authorList>
    </citation>
    <scope>NUCLEOTIDE SEQUENCE [LARGE SCALE GENOMIC DNA]</scope>
    <source>
        <strain evidence="1 2">Zhejiang</strain>
    </source>
</reference>
<sequence>MMRMNIRPCLWTVPKKQLKDELRLSIRKKWRRYLPHSKLLRSKWSRKGLFYLVIMIIF</sequence>
<dbReference type="AlphaFoldDB" id="A0A0C2CTL6"/>
<dbReference type="Proteomes" id="UP000054047">
    <property type="component" value="Unassembled WGS sequence"/>
</dbReference>
<accession>A0A0C2CTL6</accession>
<evidence type="ECO:0000313" key="2">
    <source>
        <dbReference type="Proteomes" id="UP000054047"/>
    </source>
</evidence>